<dbReference type="GO" id="GO:0005634">
    <property type="term" value="C:nucleus"/>
    <property type="evidence" value="ECO:0007669"/>
    <property type="project" value="UniProtKB-SubCell"/>
</dbReference>
<feature type="region of interest" description="Disordered" evidence="8">
    <location>
        <begin position="38"/>
        <end position="58"/>
    </location>
</feature>
<organism evidence="10 11">
    <name type="scientific">Sterrhoptilus dennistouni</name>
    <dbReference type="NCBI Taxonomy" id="2585820"/>
    <lineage>
        <taxon>Eukaryota</taxon>
        <taxon>Metazoa</taxon>
        <taxon>Chordata</taxon>
        <taxon>Craniata</taxon>
        <taxon>Vertebrata</taxon>
        <taxon>Euteleostomi</taxon>
        <taxon>Archelosauria</taxon>
        <taxon>Archosauria</taxon>
        <taxon>Dinosauria</taxon>
        <taxon>Saurischia</taxon>
        <taxon>Theropoda</taxon>
        <taxon>Coelurosauria</taxon>
        <taxon>Aves</taxon>
        <taxon>Neognathae</taxon>
        <taxon>Neoaves</taxon>
        <taxon>Telluraves</taxon>
        <taxon>Australaves</taxon>
        <taxon>Passeriformes</taxon>
        <taxon>Sylvioidea</taxon>
        <taxon>Zosteropidae</taxon>
        <taxon>Sterrhoptilus</taxon>
    </lineage>
</organism>
<dbReference type="AlphaFoldDB" id="A0A7K9SC61"/>
<feature type="non-terminal residue" evidence="10">
    <location>
        <position position="1"/>
    </location>
</feature>
<gene>
    <name evidence="10" type="primary">Znf551_3</name>
    <name evidence="10" type="ORF">STEDEN_R07327</name>
</gene>
<name>A0A7K9SC61_9PASS</name>
<evidence type="ECO:0000256" key="2">
    <source>
        <dbReference type="ARBA" id="ARBA00022723"/>
    </source>
</evidence>
<dbReference type="Pfam" id="PF00096">
    <property type="entry name" value="zf-C2H2"/>
    <property type="match status" value="1"/>
</dbReference>
<evidence type="ECO:0000256" key="3">
    <source>
        <dbReference type="ARBA" id="ARBA00022737"/>
    </source>
</evidence>
<dbReference type="InterPro" id="IPR013087">
    <property type="entry name" value="Znf_C2H2_type"/>
</dbReference>
<feature type="domain" description="C2H2-type" evidence="9">
    <location>
        <begin position="38"/>
        <end position="58"/>
    </location>
</feature>
<dbReference type="Proteomes" id="UP000572325">
    <property type="component" value="Unassembled WGS sequence"/>
</dbReference>
<evidence type="ECO:0000259" key="9">
    <source>
        <dbReference type="PROSITE" id="PS50157"/>
    </source>
</evidence>
<keyword evidence="11" id="KW-1185">Reference proteome</keyword>
<keyword evidence="5" id="KW-0862">Zinc</keyword>
<comment type="subcellular location">
    <subcellularLocation>
        <location evidence="1">Nucleus</location>
    </subcellularLocation>
</comment>
<accession>A0A7K9SC61</accession>
<dbReference type="PANTHER" id="PTHR23226">
    <property type="entry name" value="ZINC FINGER AND SCAN DOMAIN-CONTAINING"/>
    <property type="match status" value="1"/>
</dbReference>
<keyword evidence="2" id="KW-0479">Metal-binding</keyword>
<feature type="non-terminal residue" evidence="10">
    <location>
        <position position="58"/>
    </location>
</feature>
<evidence type="ECO:0000256" key="4">
    <source>
        <dbReference type="ARBA" id="ARBA00022771"/>
    </source>
</evidence>
<evidence type="ECO:0000256" key="5">
    <source>
        <dbReference type="ARBA" id="ARBA00022833"/>
    </source>
</evidence>
<evidence type="ECO:0000256" key="6">
    <source>
        <dbReference type="ARBA" id="ARBA00023242"/>
    </source>
</evidence>
<sequence>LLVHQQIHSEDRPFHCSSSKQQSTLITHQRIHTTERPYECPQCGKSFSQSSALTQHQQ</sequence>
<keyword evidence="6" id="KW-0539">Nucleus</keyword>
<comment type="caution">
    <text evidence="10">The sequence shown here is derived from an EMBL/GenBank/DDBJ whole genome shotgun (WGS) entry which is preliminary data.</text>
</comment>
<evidence type="ECO:0000256" key="1">
    <source>
        <dbReference type="ARBA" id="ARBA00004123"/>
    </source>
</evidence>
<dbReference type="GO" id="GO:0000978">
    <property type="term" value="F:RNA polymerase II cis-regulatory region sequence-specific DNA binding"/>
    <property type="evidence" value="ECO:0007669"/>
    <property type="project" value="TreeGrafter"/>
</dbReference>
<dbReference type="PANTHER" id="PTHR23226:SF416">
    <property type="entry name" value="FI01424P"/>
    <property type="match status" value="1"/>
</dbReference>
<keyword evidence="3" id="KW-0677">Repeat</keyword>
<dbReference type="SUPFAM" id="SSF57667">
    <property type="entry name" value="beta-beta-alpha zinc fingers"/>
    <property type="match status" value="1"/>
</dbReference>
<protein>
    <submittedName>
        <fullName evidence="10">ZN551 protein</fullName>
    </submittedName>
</protein>
<dbReference type="Gene3D" id="3.30.160.60">
    <property type="entry name" value="Classic Zinc Finger"/>
    <property type="match status" value="2"/>
</dbReference>
<dbReference type="FunFam" id="3.30.160.60:FF:002343">
    <property type="entry name" value="Zinc finger protein 33A"/>
    <property type="match status" value="1"/>
</dbReference>
<evidence type="ECO:0000313" key="11">
    <source>
        <dbReference type="Proteomes" id="UP000572325"/>
    </source>
</evidence>
<dbReference type="InterPro" id="IPR036236">
    <property type="entry name" value="Znf_C2H2_sf"/>
</dbReference>
<evidence type="ECO:0000256" key="8">
    <source>
        <dbReference type="SAM" id="MobiDB-lite"/>
    </source>
</evidence>
<dbReference type="PROSITE" id="PS50157">
    <property type="entry name" value="ZINC_FINGER_C2H2_2"/>
    <property type="match status" value="1"/>
</dbReference>
<reference evidence="10 11" key="1">
    <citation type="submission" date="2019-09" db="EMBL/GenBank/DDBJ databases">
        <title>Bird 10,000 Genomes (B10K) Project - Family phase.</title>
        <authorList>
            <person name="Zhang G."/>
        </authorList>
    </citation>
    <scope>NUCLEOTIDE SEQUENCE [LARGE SCALE GENOMIC DNA]</scope>
    <source>
        <strain evidence="10">B10K-DU-001-27</strain>
        <tissue evidence="10">Muscle</tissue>
    </source>
</reference>
<dbReference type="GO" id="GO:0000981">
    <property type="term" value="F:DNA-binding transcription factor activity, RNA polymerase II-specific"/>
    <property type="evidence" value="ECO:0007669"/>
    <property type="project" value="TreeGrafter"/>
</dbReference>
<proteinExistence type="predicted"/>
<feature type="compositionally biased region" description="Polar residues" evidence="8">
    <location>
        <begin position="45"/>
        <end position="58"/>
    </location>
</feature>
<evidence type="ECO:0000313" key="10">
    <source>
        <dbReference type="EMBL" id="NXI33735.1"/>
    </source>
</evidence>
<dbReference type="EMBL" id="VWZU01019652">
    <property type="protein sequence ID" value="NXI33735.1"/>
    <property type="molecule type" value="Genomic_DNA"/>
</dbReference>
<keyword evidence="4 7" id="KW-0863">Zinc-finger</keyword>
<evidence type="ECO:0000256" key="7">
    <source>
        <dbReference type="PROSITE-ProRule" id="PRU00042"/>
    </source>
</evidence>
<dbReference type="GO" id="GO:0008270">
    <property type="term" value="F:zinc ion binding"/>
    <property type="evidence" value="ECO:0007669"/>
    <property type="project" value="UniProtKB-KW"/>
</dbReference>